<proteinExistence type="predicted"/>
<sequence>MPRGAIDYNRLQQADLTVVAMQIALEHGGAIQTAHLKDLMVQKYRPQGADAQLNANWQENFRQVVGNIISNRRRMQTSMFNLRYADKIRGGFRLTQLGRDFLETVPT</sequence>
<reference evidence="1 2" key="1">
    <citation type="submission" date="2020-08" db="EMBL/GenBank/DDBJ databases">
        <title>Genomic Encyclopedia of Type Strains, Phase IV (KMG-IV): sequencing the most valuable type-strain genomes for metagenomic binning, comparative biology and taxonomic classification.</title>
        <authorList>
            <person name="Goeker M."/>
        </authorList>
    </citation>
    <scope>NUCLEOTIDE SEQUENCE [LARGE SCALE GENOMIC DNA]</scope>
    <source>
        <strain evidence="1 2">DSM 14878</strain>
    </source>
</reference>
<name>A0A7W6A238_9CAUL</name>
<evidence type="ECO:0000313" key="2">
    <source>
        <dbReference type="Proteomes" id="UP000532936"/>
    </source>
</evidence>
<evidence type="ECO:0008006" key="3">
    <source>
        <dbReference type="Google" id="ProtNLM"/>
    </source>
</evidence>
<accession>A0A7W6A238</accession>
<gene>
    <name evidence="1" type="ORF">GGR11_000029</name>
</gene>
<dbReference type="AlphaFoldDB" id="A0A7W6A238"/>
<comment type="caution">
    <text evidence="1">The sequence shown here is derived from an EMBL/GenBank/DDBJ whole genome shotgun (WGS) entry which is preliminary data.</text>
</comment>
<dbReference type="EMBL" id="JACIDA010000001">
    <property type="protein sequence ID" value="MBB3870515.1"/>
    <property type="molecule type" value="Genomic_DNA"/>
</dbReference>
<evidence type="ECO:0000313" key="1">
    <source>
        <dbReference type="EMBL" id="MBB3870515.1"/>
    </source>
</evidence>
<dbReference type="RefSeq" id="WP_183194788.1">
    <property type="nucleotide sequence ID" value="NZ_JACIDA010000001.1"/>
</dbReference>
<dbReference type="Proteomes" id="UP000532936">
    <property type="component" value="Unassembled WGS sequence"/>
</dbReference>
<protein>
    <recommendedName>
        <fullName evidence="3">Restriction system protein Mrr-like N-terminal domain-containing protein</fullName>
    </recommendedName>
</protein>
<organism evidence="1 2">
    <name type="scientific">Brevundimonas mediterranea</name>
    <dbReference type="NCBI Taxonomy" id="74329"/>
    <lineage>
        <taxon>Bacteria</taxon>
        <taxon>Pseudomonadati</taxon>
        <taxon>Pseudomonadota</taxon>
        <taxon>Alphaproteobacteria</taxon>
        <taxon>Caulobacterales</taxon>
        <taxon>Caulobacteraceae</taxon>
        <taxon>Brevundimonas</taxon>
    </lineage>
</organism>